<feature type="compositionally biased region" description="Basic and acidic residues" evidence="1">
    <location>
        <begin position="25"/>
        <end position="38"/>
    </location>
</feature>
<reference evidence="2" key="2">
    <citation type="submission" date="2015-03" db="UniProtKB">
        <authorList>
            <consortium name="EnsemblPlants"/>
        </authorList>
    </citation>
    <scope>IDENTIFICATION</scope>
</reference>
<sequence>GKFKFYHVTLSVSFLSVDALKGRRKERERGEDDRDGSRRSSQGFRGALLHHLRFESCRIGLSLPGRIHVDLRRAEDPGLSEHRRQAHQPSFPAVQAQHHHRRLPALWSRRRHARLCLRQSSARWRTARSQVQPDVPFGIESGKLLRVQRHIQVELCLRNLVAETDGSLVG</sequence>
<protein>
    <submittedName>
        <fullName evidence="2">Uncharacterized protein</fullName>
    </submittedName>
</protein>
<organism evidence="2 3">
    <name type="scientific">Brassica oleracea var. oleracea</name>
    <dbReference type="NCBI Taxonomy" id="109376"/>
    <lineage>
        <taxon>Eukaryota</taxon>
        <taxon>Viridiplantae</taxon>
        <taxon>Streptophyta</taxon>
        <taxon>Embryophyta</taxon>
        <taxon>Tracheophyta</taxon>
        <taxon>Spermatophyta</taxon>
        <taxon>Magnoliopsida</taxon>
        <taxon>eudicotyledons</taxon>
        <taxon>Gunneridae</taxon>
        <taxon>Pentapetalae</taxon>
        <taxon>rosids</taxon>
        <taxon>malvids</taxon>
        <taxon>Brassicales</taxon>
        <taxon>Brassicaceae</taxon>
        <taxon>Brassiceae</taxon>
        <taxon>Brassica</taxon>
    </lineage>
</organism>
<keyword evidence="3" id="KW-1185">Reference proteome</keyword>
<reference evidence="2 3" key="1">
    <citation type="journal article" date="2014" name="Genome Biol.">
        <title>Transcriptome and methylome profiling reveals relics of genome dominance in the mesopolyploid Brassica oleracea.</title>
        <authorList>
            <person name="Parkin I.A."/>
            <person name="Koh C."/>
            <person name="Tang H."/>
            <person name="Robinson S.J."/>
            <person name="Kagale S."/>
            <person name="Clarke W.E."/>
            <person name="Town C.D."/>
            <person name="Nixon J."/>
            <person name="Krishnakumar V."/>
            <person name="Bidwell S.L."/>
            <person name="Denoeud F."/>
            <person name="Belcram H."/>
            <person name="Links M.G."/>
            <person name="Just J."/>
            <person name="Clarke C."/>
            <person name="Bender T."/>
            <person name="Huebert T."/>
            <person name="Mason A.S."/>
            <person name="Pires J.C."/>
            <person name="Barker G."/>
            <person name="Moore J."/>
            <person name="Walley P.G."/>
            <person name="Manoli S."/>
            <person name="Batley J."/>
            <person name="Edwards D."/>
            <person name="Nelson M.N."/>
            <person name="Wang X."/>
            <person name="Paterson A.H."/>
            <person name="King G."/>
            <person name="Bancroft I."/>
            <person name="Chalhoub B."/>
            <person name="Sharpe A.G."/>
        </authorList>
    </citation>
    <scope>NUCLEOTIDE SEQUENCE</scope>
    <source>
        <strain evidence="2 3">cv. TO1000</strain>
    </source>
</reference>
<dbReference type="Proteomes" id="UP000032141">
    <property type="component" value="Chromosome C5"/>
</dbReference>
<accession>A0A0D3CDZ8</accession>
<evidence type="ECO:0000313" key="2">
    <source>
        <dbReference type="EnsemblPlants" id="Bo5g051930.1"/>
    </source>
</evidence>
<evidence type="ECO:0000256" key="1">
    <source>
        <dbReference type="SAM" id="MobiDB-lite"/>
    </source>
</evidence>
<dbReference type="AlphaFoldDB" id="A0A0D3CDZ8"/>
<dbReference type="HOGENOM" id="CLU_1574710_0_0_1"/>
<evidence type="ECO:0000313" key="3">
    <source>
        <dbReference type="Proteomes" id="UP000032141"/>
    </source>
</evidence>
<dbReference type="EnsemblPlants" id="Bo5g051930.1">
    <property type="protein sequence ID" value="Bo5g051930.1"/>
    <property type="gene ID" value="Bo5g051930"/>
</dbReference>
<feature type="region of interest" description="Disordered" evidence="1">
    <location>
        <begin position="23"/>
        <end position="42"/>
    </location>
</feature>
<dbReference type="Gramene" id="Bo5g051930.1">
    <property type="protein sequence ID" value="Bo5g051930.1"/>
    <property type="gene ID" value="Bo5g051930"/>
</dbReference>
<feature type="region of interest" description="Disordered" evidence="1">
    <location>
        <begin position="76"/>
        <end position="95"/>
    </location>
</feature>
<proteinExistence type="predicted"/>
<name>A0A0D3CDZ8_BRAOL</name>